<evidence type="ECO:0000313" key="2">
    <source>
        <dbReference type="Proteomes" id="UP001320876"/>
    </source>
</evidence>
<dbReference type="RefSeq" id="WP_264489806.1">
    <property type="nucleotide sequence ID" value="NZ_JAPDDT010000016.1"/>
</dbReference>
<dbReference type="Proteomes" id="UP001320876">
    <property type="component" value="Unassembled WGS sequence"/>
</dbReference>
<reference evidence="1 2" key="1">
    <citation type="submission" date="2022-10" db="EMBL/GenBank/DDBJ databases">
        <title>Luteolibacter arcticus strain CCTCC AB 2014275, whole genome shotgun sequencing project.</title>
        <authorList>
            <person name="Zhao G."/>
            <person name="Shen L."/>
        </authorList>
    </citation>
    <scope>NUCLEOTIDE SEQUENCE [LARGE SCALE GENOMIC DNA]</scope>
    <source>
        <strain evidence="1 2">CCTCC AB 2014275</strain>
    </source>
</reference>
<proteinExistence type="predicted"/>
<accession>A0ABT3GQA4</accession>
<sequence>MTDLAPAVVVDPYVLWASAHGLDGSSDDHDHDGIANLLEFYLDGDPLAADGSIRPLATVNDTHLVLTFRRRDDAEAHAGTGFVQWGSDLAGWTDVVLGASTAGPDAHGVMVEVIENDAVADDFTVTIPRTLETDGMLFARLKVSE</sequence>
<evidence type="ECO:0000313" key="1">
    <source>
        <dbReference type="EMBL" id="MCW1925699.1"/>
    </source>
</evidence>
<name>A0ABT3GQA4_9BACT</name>
<dbReference type="EMBL" id="JAPDDT010000016">
    <property type="protein sequence ID" value="MCW1925699.1"/>
    <property type="molecule type" value="Genomic_DNA"/>
</dbReference>
<keyword evidence="2" id="KW-1185">Reference proteome</keyword>
<gene>
    <name evidence="1" type="ORF">OKA05_24285</name>
</gene>
<organism evidence="1 2">
    <name type="scientific">Luteolibacter arcticus</name>
    <dbReference type="NCBI Taxonomy" id="1581411"/>
    <lineage>
        <taxon>Bacteria</taxon>
        <taxon>Pseudomonadati</taxon>
        <taxon>Verrucomicrobiota</taxon>
        <taxon>Verrucomicrobiia</taxon>
        <taxon>Verrucomicrobiales</taxon>
        <taxon>Verrucomicrobiaceae</taxon>
        <taxon>Luteolibacter</taxon>
    </lineage>
</organism>
<comment type="caution">
    <text evidence="1">The sequence shown here is derived from an EMBL/GenBank/DDBJ whole genome shotgun (WGS) entry which is preliminary data.</text>
</comment>
<protein>
    <submittedName>
        <fullName evidence="1">Uncharacterized protein</fullName>
    </submittedName>
</protein>